<dbReference type="EMBL" id="QFPW01000002">
    <property type="protein sequence ID" value="PZQ51711.1"/>
    <property type="molecule type" value="Genomic_DNA"/>
</dbReference>
<evidence type="ECO:0000256" key="9">
    <source>
        <dbReference type="RuleBase" id="RU363032"/>
    </source>
</evidence>
<dbReference type="InterPro" id="IPR043429">
    <property type="entry name" value="ArtM/GltK/GlnP/TcyL/YhdX-like"/>
</dbReference>
<dbReference type="GO" id="GO:0043190">
    <property type="term" value="C:ATP-binding cassette (ABC) transporter complex"/>
    <property type="evidence" value="ECO:0007669"/>
    <property type="project" value="InterPro"/>
</dbReference>
<keyword evidence="6" id="KW-0029">Amino-acid transport</keyword>
<reference evidence="11 12" key="1">
    <citation type="submission" date="2017-08" db="EMBL/GenBank/DDBJ databases">
        <title>Infants hospitalized years apart are colonized by the same room-sourced microbial strains.</title>
        <authorList>
            <person name="Brooks B."/>
            <person name="Olm M.R."/>
            <person name="Firek B.A."/>
            <person name="Baker R."/>
            <person name="Thomas B.C."/>
            <person name="Morowitz M.J."/>
            <person name="Banfield J.F."/>
        </authorList>
    </citation>
    <scope>NUCLEOTIDE SEQUENCE [LARGE SCALE GENOMIC DNA]</scope>
    <source>
        <strain evidence="11">S2_005_002_R2_34</strain>
    </source>
</reference>
<sequence length="296" mass="32497">MKSDSEEDGPPRSGPFRFEVPRLRVVITSALLVLILISAAWSVATNERFQWPVVAEYLFSPTVLGGFFTTLWLTAITMVIGVAIGILLALMTTHGSAPSRAFAGAYTWFFRGTPVLVQLIFWYNLAALYPKYWIGIPFTEITFFTGSFNDIITPYTAAILGLGLNEGAYMAEIVRAGLKSVAPGQDDAAKSLGLSRRQALFLVVLPQAMRFIVPPTGNQTIGMLKTTSIVSIVALWDLLYSVQTIYSRTFQTIPMLIVACIWYLVATTVLSLIQARIEAYYNRGHAPRPALESAGA</sequence>
<dbReference type="InterPro" id="IPR035906">
    <property type="entry name" value="MetI-like_sf"/>
</dbReference>
<keyword evidence="8 9" id="KW-0472">Membrane</keyword>
<name>A0A2W5NE04_RHOSU</name>
<evidence type="ECO:0000256" key="7">
    <source>
        <dbReference type="ARBA" id="ARBA00022989"/>
    </source>
</evidence>
<dbReference type="PANTHER" id="PTHR30614:SF0">
    <property type="entry name" value="L-CYSTINE TRANSPORT SYSTEM PERMEASE PROTEIN TCYL"/>
    <property type="match status" value="1"/>
</dbReference>
<comment type="caution">
    <text evidence="11">The sequence shown here is derived from an EMBL/GenBank/DDBJ whole genome shotgun (WGS) entry which is preliminary data.</text>
</comment>
<feature type="transmembrane region" description="Helical" evidence="9">
    <location>
        <begin position="252"/>
        <end position="273"/>
    </location>
</feature>
<evidence type="ECO:0000313" key="12">
    <source>
        <dbReference type="Proteomes" id="UP000249185"/>
    </source>
</evidence>
<protein>
    <submittedName>
        <fullName evidence="11">ABC transporter permease</fullName>
    </submittedName>
</protein>
<dbReference type="Gene3D" id="1.10.3720.10">
    <property type="entry name" value="MetI-like"/>
    <property type="match status" value="1"/>
</dbReference>
<dbReference type="PROSITE" id="PS50928">
    <property type="entry name" value="ABC_TM1"/>
    <property type="match status" value="1"/>
</dbReference>
<keyword evidence="3 9" id="KW-0813">Transport</keyword>
<keyword evidence="4" id="KW-1003">Cell membrane</keyword>
<evidence type="ECO:0000256" key="5">
    <source>
        <dbReference type="ARBA" id="ARBA00022692"/>
    </source>
</evidence>
<keyword evidence="7 9" id="KW-1133">Transmembrane helix</keyword>
<feature type="transmembrane region" description="Helical" evidence="9">
    <location>
        <begin position="64"/>
        <end position="90"/>
    </location>
</feature>
<accession>A0A2W5NE04</accession>
<feature type="transmembrane region" description="Helical" evidence="9">
    <location>
        <begin position="229"/>
        <end position="246"/>
    </location>
</feature>
<proteinExistence type="inferred from homology"/>
<evidence type="ECO:0000256" key="4">
    <source>
        <dbReference type="ARBA" id="ARBA00022475"/>
    </source>
</evidence>
<dbReference type="GO" id="GO:0015184">
    <property type="term" value="F:L-cystine transmembrane transporter activity"/>
    <property type="evidence" value="ECO:0007669"/>
    <property type="project" value="TreeGrafter"/>
</dbReference>
<feature type="transmembrane region" description="Helical" evidence="9">
    <location>
        <begin position="25"/>
        <end position="44"/>
    </location>
</feature>
<keyword evidence="5 9" id="KW-0812">Transmembrane</keyword>
<dbReference type="InterPro" id="IPR000515">
    <property type="entry name" value="MetI-like"/>
</dbReference>
<dbReference type="SUPFAM" id="SSF161098">
    <property type="entry name" value="MetI-like"/>
    <property type="match status" value="1"/>
</dbReference>
<dbReference type="InterPro" id="IPR010065">
    <property type="entry name" value="AA_ABC_transptr_permease_3TM"/>
</dbReference>
<comment type="similarity">
    <text evidence="2">Belongs to the binding-protein-dependent transport system permease family. HisMQ subfamily.</text>
</comment>
<feature type="transmembrane region" description="Helical" evidence="9">
    <location>
        <begin position="102"/>
        <end position="123"/>
    </location>
</feature>
<evidence type="ECO:0000256" key="8">
    <source>
        <dbReference type="ARBA" id="ARBA00023136"/>
    </source>
</evidence>
<evidence type="ECO:0000256" key="6">
    <source>
        <dbReference type="ARBA" id="ARBA00022970"/>
    </source>
</evidence>
<gene>
    <name evidence="11" type="ORF">DI556_04585</name>
</gene>
<dbReference type="CDD" id="cd06261">
    <property type="entry name" value="TM_PBP2"/>
    <property type="match status" value="1"/>
</dbReference>
<feature type="domain" description="ABC transmembrane type-1" evidence="10">
    <location>
        <begin position="67"/>
        <end position="274"/>
    </location>
</feature>
<evidence type="ECO:0000259" key="10">
    <source>
        <dbReference type="PROSITE" id="PS50928"/>
    </source>
</evidence>
<dbReference type="Pfam" id="PF00528">
    <property type="entry name" value="BPD_transp_1"/>
    <property type="match status" value="1"/>
</dbReference>
<evidence type="ECO:0000256" key="3">
    <source>
        <dbReference type="ARBA" id="ARBA00022448"/>
    </source>
</evidence>
<evidence type="ECO:0000256" key="1">
    <source>
        <dbReference type="ARBA" id="ARBA00004429"/>
    </source>
</evidence>
<dbReference type="Proteomes" id="UP000249185">
    <property type="component" value="Unassembled WGS sequence"/>
</dbReference>
<comment type="subcellular location">
    <subcellularLocation>
        <location evidence="1">Cell inner membrane</location>
        <topology evidence="1">Multi-pass membrane protein</topology>
    </subcellularLocation>
    <subcellularLocation>
        <location evidence="9">Cell membrane</location>
        <topology evidence="9">Multi-pass membrane protein</topology>
    </subcellularLocation>
</comment>
<evidence type="ECO:0000313" key="11">
    <source>
        <dbReference type="EMBL" id="PZQ51711.1"/>
    </source>
</evidence>
<dbReference type="AlphaFoldDB" id="A0A2W5NE04"/>
<organism evidence="11 12">
    <name type="scientific">Rhodovulum sulfidophilum</name>
    <name type="common">Rhodobacter sulfidophilus</name>
    <dbReference type="NCBI Taxonomy" id="35806"/>
    <lineage>
        <taxon>Bacteria</taxon>
        <taxon>Pseudomonadati</taxon>
        <taxon>Pseudomonadota</taxon>
        <taxon>Alphaproteobacteria</taxon>
        <taxon>Rhodobacterales</taxon>
        <taxon>Paracoccaceae</taxon>
        <taxon>Rhodovulum</taxon>
    </lineage>
</organism>
<dbReference type="NCBIfam" id="TIGR01726">
    <property type="entry name" value="HEQRo_perm_3TM"/>
    <property type="match status" value="1"/>
</dbReference>
<evidence type="ECO:0000256" key="2">
    <source>
        <dbReference type="ARBA" id="ARBA00010072"/>
    </source>
</evidence>
<dbReference type="PANTHER" id="PTHR30614">
    <property type="entry name" value="MEMBRANE COMPONENT OF AMINO ACID ABC TRANSPORTER"/>
    <property type="match status" value="1"/>
</dbReference>